<dbReference type="PhylomeDB" id="R7QSC4"/>
<evidence type="ECO:0000313" key="3">
    <source>
        <dbReference type="Proteomes" id="UP000012073"/>
    </source>
</evidence>
<dbReference type="KEGG" id="ccp:CHC_T00000730001"/>
<dbReference type="EMBL" id="HG002170">
    <property type="protein sequence ID" value="CDF40416.1"/>
    <property type="molecule type" value="Genomic_DNA"/>
</dbReference>
<dbReference type="Gene3D" id="3.90.400.10">
    <property type="entry name" value="Oligo-1,6-glucosidase, Domain 2"/>
    <property type="match status" value="1"/>
</dbReference>
<dbReference type="GO" id="GO:0005975">
    <property type="term" value="P:carbohydrate metabolic process"/>
    <property type="evidence" value="ECO:0007669"/>
    <property type="project" value="InterPro"/>
</dbReference>
<dbReference type="InterPro" id="IPR045857">
    <property type="entry name" value="O16G_dom_2"/>
</dbReference>
<accession>R7QSC4</accession>
<dbReference type="SUPFAM" id="SSF51445">
    <property type="entry name" value="(Trans)glycosidases"/>
    <property type="match status" value="1"/>
</dbReference>
<dbReference type="PANTHER" id="PTHR10357">
    <property type="entry name" value="ALPHA-AMYLASE FAMILY MEMBER"/>
    <property type="match status" value="1"/>
</dbReference>
<dbReference type="Gramene" id="CDF40416">
    <property type="protein sequence ID" value="CDF40416"/>
    <property type="gene ID" value="CHC_T00000730001"/>
</dbReference>
<dbReference type="Pfam" id="PF00128">
    <property type="entry name" value="Alpha-amylase"/>
    <property type="match status" value="1"/>
</dbReference>
<gene>
    <name evidence="2" type="ORF">CHC_T00000730001</name>
</gene>
<dbReference type="InterPro" id="IPR006047">
    <property type="entry name" value="GH13_cat_dom"/>
</dbReference>
<proteinExistence type="predicted"/>
<dbReference type="PANTHER" id="PTHR10357:SF219">
    <property type="entry name" value="MALTOSE ALPHA-D-GLUCOSYLTRANSFERASE"/>
    <property type="match status" value="1"/>
</dbReference>
<sequence length="537" mass="60123">MADGGYDVSDFVTRESLGGEEAFKRFMKQAVDLNMRVITDAVFNHTSTAHDWFQKALAGDEKYLAFYVQRNGREKVAEWDRNGDIVCQYRDPDGTITERVVVFPDIDRTHGLWAEIHGRTYQFYRGFFPFQVDLNLQNPDVLSELFRVLAREVKQGVVGKRMDAIAHWIKQPGCASEGLPECHALQGLLKSFLSHINSRCILMPEVVRDMANASQYAGSETWITSSRTTSEGDAILSFEMQGALREATYFQTVAPYWQKVFRSPSLPGGSTWINLLEHHDETFMGFFEPEVRVWMCEYIKTHGGAVYKNGMSAGGRLADCLNAHPRRIATALFLLYITPGTPLVYAGTEIGARSQASHADAQMVRSHDTFQKLGVYAAQRSCYDARELQRGPLRREAFDRAVSEGYEATEMVRRLNRVRRTRRWMREGGAKAVDSGDVGVLCMGRGAPDDTRDRALCVANLTGVVKWAAVPVRQAAACLAAESGPEAWVDDVRERRRRFVDVVSGQPVEPAVDDAKMVVMFRLEAFACAAVEEVASG</sequence>
<dbReference type="SMART" id="SM00642">
    <property type="entry name" value="Aamy"/>
    <property type="match status" value="1"/>
</dbReference>
<dbReference type="Gene3D" id="3.20.20.80">
    <property type="entry name" value="Glycosidases"/>
    <property type="match status" value="2"/>
</dbReference>
<name>R7QSC4_CHOCR</name>
<keyword evidence="3" id="KW-1185">Reference proteome</keyword>
<dbReference type="OrthoDB" id="1740265at2759"/>
<dbReference type="GeneID" id="17318429"/>
<evidence type="ECO:0000313" key="2">
    <source>
        <dbReference type="EMBL" id="CDF40416.1"/>
    </source>
</evidence>
<dbReference type="STRING" id="2769.R7QSC4"/>
<dbReference type="AlphaFoldDB" id="R7QSC4"/>
<dbReference type="Proteomes" id="UP000012073">
    <property type="component" value="Unassembled WGS sequence"/>
</dbReference>
<dbReference type="InterPro" id="IPR017853">
    <property type="entry name" value="GH"/>
</dbReference>
<protein>
    <recommendedName>
        <fullName evidence="1">Glycosyl hydrolase family 13 catalytic domain-containing protein</fullName>
    </recommendedName>
</protein>
<dbReference type="RefSeq" id="XP_005710710.1">
    <property type="nucleotide sequence ID" value="XM_005710653.1"/>
</dbReference>
<reference evidence="3" key="1">
    <citation type="journal article" date="2013" name="Proc. Natl. Acad. Sci. U.S.A.">
        <title>Genome structure and metabolic features in the red seaweed Chondrus crispus shed light on evolution of the Archaeplastida.</title>
        <authorList>
            <person name="Collen J."/>
            <person name="Porcel B."/>
            <person name="Carre W."/>
            <person name="Ball S.G."/>
            <person name="Chaparro C."/>
            <person name="Tonon T."/>
            <person name="Barbeyron T."/>
            <person name="Michel G."/>
            <person name="Noel B."/>
            <person name="Valentin K."/>
            <person name="Elias M."/>
            <person name="Artiguenave F."/>
            <person name="Arun A."/>
            <person name="Aury J.M."/>
            <person name="Barbosa-Neto J.F."/>
            <person name="Bothwell J.H."/>
            <person name="Bouget F.Y."/>
            <person name="Brillet L."/>
            <person name="Cabello-Hurtado F."/>
            <person name="Capella-Gutierrez S."/>
            <person name="Charrier B."/>
            <person name="Cladiere L."/>
            <person name="Cock J.M."/>
            <person name="Coelho S.M."/>
            <person name="Colleoni C."/>
            <person name="Czjzek M."/>
            <person name="Da Silva C."/>
            <person name="Delage L."/>
            <person name="Denoeud F."/>
            <person name="Deschamps P."/>
            <person name="Dittami S.M."/>
            <person name="Gabaldon T."/>
            <person name="Gachon C.M."/>
            <person name="Groisillier A."/>
            <person name="Herve C."/>
            <person name="Jabbari K."/>
            <person name="Katinka M."/>
            <person name="Kloareg B."/>
            <person name="Kowalczyk N."/>
            <person name="Labadie K."/>
            <person name="Leblanc C."/>
            <person name="Lopez P.J."/>
            <person name="McLachlan D.H."/>
            <person name="Meslet-Cladiere L."/>
            <person name="Moustafa A."/>
            <person name="Nehr Z."/>
            <person name="Nyvall Collen P."/>
            <person name="Panaud O."/>
            <person name="Partensky F."/>
            <person name="Poulain J."/>
            <person name="Rensing S.A."/>
            <person name="Rousvoal S."/>
            <person name="Samson G."/>
            <person name="Symeonidi A."/>
            <person name="Weissenbach J."/>
            <person name="Zambounis A."/>
            <person name="Wincker P."/>
            <person name="Boyen C."/>
        </authorList>
    </citation>
    <scope>NUCLEOTIDE SEQUENCE [LARGE SCALE GENOMIC DNA]</scope>
    <source>
        <strain evidence="3">cv. Stackhouse</strain>
    </source>
</reference>
<dbReference type="OMA" id="HINSRCI"/>
<organism evidence="2 3">
    <name type="scientific">Chondrus crispus</name>
    <name type="common">Carrageen Irish moss</name>
    <name type="synonym">Polymorpha crispa</name>
    <dbReference type="NCBI Taxonomy" id="2769"/>
    <lineage>
        <taxon>Eukaryota</taxon>
        <taxon>Rhodophyta</taxon>
        <taxon>Florideophyceae</taxon>
        <taxon>Rhodymeniophycidae</taxon>
        <taxon>Gigartinales</taxon>
        <taxon>Gigartinaceae</taxon>
        <taxon>Chondrus</taxon>
    </lineage>
</organism>
<feature type="domain" description="Glycosyl hydrolase family 13 catalytic" evidence="1">
    <location>
        <begin position="2"/>
        <end position="371"/>
    </location>
</feature>
<evidence type="ECO:0000259" key="1">
    <source>
        <dbReference type="SMART" id="SM00642"/>
    </source>
</evidence>